<dbReference type="RefSeq" id="WP_013685119.1">
    <property type="nucleotide sequence ID" value="NC_015321.1"/>
</dbReference>
<evidence type="ECO:0000313" key="1">
    <source>
        <dbReference type="EMBL" id="AEA42345.1"/>
    </source>
</evidence>
<dbReference type="HOGENOM" id="CLU_115398_0_0_10"/>
<dbReference type="OrthoDB" id="9182124at2"/>
<dbReference type="EMBL" id="CP002542">
    <property type="protein sequence ID" value="AEA42345.1"/>
    <property type="molecule type" value="Genomic_DNA"/>
</dbReference>
<dbReference type="Proteomes" id="UP000007463">
    <property type="component" value="Chromosome"/>
</dbReference>
<evidence type="ECO:0000313" key="2">
    <source>
        <dbReference type="Proteomes" id="UP000007463"/>
    </source>
</evidence>
<proteinExistence type="predicted"/>
<keyword evidence="2" id="KW-1185">Reference proteome</keyword>
<name>F2IDG9_FLUTR</name>
<reference evidence="1 2" key="1">
    <citation type="journal article" date="2011" name="Stand. Genomic Sci.">
        <title>Complete genome sequence of the gliding freshwater bacterium Fluviicola taffensis type strain (RW262).</title>
        <authorList>
            <person name="Woyke T."/>
            <person name="Chertkov O."/>
            <person name="Lapidus A."/>
            <person name="Nolan M."/>
            <person name="Lucas S."/>
            <person name="Del Rio T.G."/>
            <person name="Tice H."/>
            <person name="Cheng J.F."/>
            <person name="Tapia R."/>
            <person name="Han C."/>
            <person name="Goodwin L."/>
            <person name="Pitluck S."/>
            <person name="Liolios K."/>
            <person name="Pagani I."/>
            <person name="Ivanova N."/>
            <person name="Huntemann M."/>
            <person name="Mavromatis K."/>
            <person name="Mikhailova N."/>
            <person name="Pati A."/>
            <person name="Chen A."/>
            <person name="Palaniappan K."/>
            <person name="Land M."/>
            <person name="Hauser L."/>
            <person name="Brambilla E.M."/>
            <person name="Rohde M."/>
            <person name="Mwirichia R."/>
            <person name="Sikorski J."/>
            <person name="Tindall B.J."/>
            <person name="Goker M."/>
            <person name="Bristow J."/>
            <person name="Eisen J.A."/>
            <person name="Markowitz V."/>
            <person name="Hugenholtz P."/>
            <person name="Klenk H.P."/>
            <person name="Kyrpides N.C."/>
        </authorList>
    </citation>
    <scope>NUCLEOTIDE SEQUENCE [LARGE SCALE GENOMIC DNA]</scope>
    <source>
        <strain evidence="2">DSM 16823 / RW262 / RW262</strain>
    </source>
</reference>
<reference evidence="2" key="2">
    <citation type="submission" date="2011-02" db="EMBL/GenBank/DDBJ databases">
        <title>The complete genome of Fluviicola taffensis DSM 16823.</title>
        <authorList>
            <consortium name="US DOE Joint Genome Institute (JGI-PGF)"/>
            <person name="Lucas S."/>
            <person name="Copeland A."/>
            <person name="Lapidus A."/>
            <person name="Bruce D."/>
            <person name="Goodwin L."/>
            <person name="Pitluck S."/>
            <person name="Kyrpides N."/>
            <person name="Mavromatis K."/>
            <person name="Ivanova N."/>
            <person name="Mikhailova N."/>
            <person name="Pagani I."/>
            <person name="Chertkov O."/>
            <person name="Detter J.C."/>
            <person name="Han C."/>
            <person name="Tapia R."/>
            <person name="Land M."/>
            <person name="Hauser L."/>
            <person name="Markowitz V."/>
            <person name="Cheng J.-F."/>
            <person name="Hugenholtz P."/>
            <person name="Woyke T."/>
            <person name="Wu D."/>
            <person name="Tindall B."/>
            <person name="Pomrenke H.G."/>
            <person name="Brambilla E."/>
            <person name="Klenk H.-P."/>
            <person name="Eisen J.A."/>
        </authorList>
    </citation>
    <scope>NUCLEOTIDE SEQUENCE [LARGE SCALE GENOMIC DNA]</scope>
    <source>
        <strain evidence="2">DSM 16823 / RW262 / RW262</strain>
    </source>
</reference>
<dbReference type="KEGG" id="fte:Fluta_0337"/>
<protein>
    <submittedName>
        <fullName evidence="1">Uncharacterized protein</fullName>
    </submittedName>
</protein>
<accession>F2IDG9</accession>
<organism evidence="1 2">
    <name type="scientific">Fluviicola taffensis (strain DSM 16823 / NCIMB 13979 / RW262)</name>
    <dbReference type="NCBI Taxonomy" id="755732"/>
    <lineage>
        <taxon>Bacteria</taxon>
        <taxon>Pseudomonadati</taxon>
        <taxon>Bacteroidota</taxon>
        <taxon>Flavobacteriia</taxon>
        <taxon>Flavobacteriales</taxon>
        <taxon>Crocinitomicaceae</taxon>
        <taxon>Fluviicola</taxon>
    </lineage>
</organism>
<dbReference type="AlphaFoldDB" id="F2IDG9"/>
<gene>
    <name evidence="1" type="ordered locus">Fluta_0337</name>
</gene>
<sequence length="201" mass="23885">MKQIVNDWDSFCKGNNAFEDSYFYTLFMEGVSVEEIEAIYNSFPNSAKLVERMKRYLFTETSNFSIDETRNQLDKLIRLDFEDRKSVLGILPNFSHFNKNPKFTYTDDLKMVSNLILDDIWVQDFHDYMRMQKIITDKKVYELNNALYGLTYDFDYQLFLFQPLLNTPYTADYLFQFKKIGGIYAITKEEVFYTSTKSPAI</sequence>
<dbReference type="eggNOG" id="ENOG50330Q0">
    <property type="taxonomic scope" value="Bacteria"/>
</dbReference>
<dbReference type="STRING" id="755732.Fluta_0337"/>